<reference evidence="6 7" key="1">
    <citation type="submission" date="2018-10" db="EMBL/GenBank/DDBJ databases">
        <title>Genomic Encyclopedia of Type Strains, Phase IV (KMG-IV): sequencing the most valuable type-strain genomes for metagenomic binning, comparative biology and taxonomic classification.</title>
        <authorList>
            <person name="Goeker M."/>
        </authorList>
    </citation>
    <scope>NUCLEOTIDE SEQUENCE [LARGE SCALE GENOMIC DNA]</scope>
    <source>
        <strain evidence="6 7">DSM 26916</strain>
    </source>
</reference>
<dbReference type="Gene3D" id="3.50.50.60">
    <property type="entry name" value="FAD/NAD(P)-binding domain"/>
    <property type="match status" value="2"/>
</dbReference>
<dbReference type="PROSITE" id="PS51257">
    <property type="entry name" value="PROKAR_LIPOPROTEIN"/>
    <property type="match status" value="1"/>
</dbReference>
<dbReference type="Pfam" id="PF10518">
    <property type="entry name" value="TAT_signal"/>
    <property type="match status" value="1"/>
</dbReference>
<dbReference type="Proteomes" id="UP000268908">
    <property type="component" value="Unassembled WGS sequence"/>
</dbReference>
<dbReference type="Gene3D" id="3.90.760.10">
    <property type="entry name" value="Flavocytochrome c sulphide dehydrogenase, flavin-binding domain"/>
    <property type="match status" value="1"/>
</dbReference>
<dbReference type="InterPro" id="IPR019546">
    <property type="entry name" value="TAT_signal_bac_arc"/>
</dbReference>
<dbReference type="InterPro" id="IPR036188">
    <property type="entry name" value="FAD/NAD-bd_sf"/>
</dbReference>
<dbReference type="Pfam" id="PF07992">
    <property type="entry name" value="Pyr_redox_2"/>
    <property type="match status" value="1"/>
</dbReference>
<accession>A0A497XJD1</accession>
<dbReference type="NCBIfam" id="TIGR01409">
    <property type="entry name" value="TAT_signal_seq"/>
    <property type="match status" value="1"/>
</dbReference>
<dbReference type="PANTHER" id="PTHR43755">
    <property type="match status" value="1"/>
</dbReference>
<comment type="caution">
    <text evidence="6">The sequence shown here is derived from an EMBL/GenBank/DDBJ whole genome shotgun (WGS) entry which is preliminary data.</text>
</comment>
<dbReference type="Pfam" id="PF21706">
    <property type="entry name" value="FCSD_central"/>
    <property type="match status" value="1"/>
</dbReference>
<evidence type="ECO:0000256" key="2">
    <source>
        <dbReference type="ARBA" id="ARBA00022827"/>
    </source>
</evidence>
<evidence type="ECO:0000256" key="1">
    <source>
        <dbReference type="ARBA" id="ARBA00022630"/>
    </source>
</evidence>
<dbReference type="InterPro" id="IPR006311">
    <property type="entry name" value="TAT_signal"/>
</dbReference>
<dbReference type="InterPro" id="IPR015323">
    <property type="entry name" value="FlavoCytC_S_DH_flav-bd"/>
</dbReference>
<evidence type="ECO:0000313" key="7">
    <source>
        <dbReference type="Proteomes" id="UP000268908"/>
    </source>
</evidence>
<name>A0A497XJD1_9PROT</name>
<evidence type="ECO:0000259" key="5">
    <source>
        <dbReference type="Pfam" id="PF21706"/>
    </source>
</evidence>
<dbReference type="OrthoDB" id="9802771at2"/>
<dbReference type="GO" id="GO:0016491">
    <property type="term" value="F:oxidoreductase activity"/>
    <property type="evidence" value="ECO:0007669"/>
    <property type="project" value="InterPro"/>
</dbReference>
<dbReference type="GO" id="GO:0050660">
    <property type="term" value="F:flavin adenine dinucleotide binding"/>
    <property type="evidence" value="ECO:0007669"/>
    <property type="project" value="InterPro"/>
</dbReference>
<evidence type="ECO:0000259" key="4">
    <source>
        <dbReference type="Pfam" id="PF09242"/>
    </source>
</evidence>
<sequence length="428" mass="45512">MTINRRDFLKVSAAGAAAAGIGSLAGCAGGGSGGSGNVVVIGGGYGGATVAKYVRMWSDGGINVTLIERNTNFVSCPMSNLVVGGERKLEEITVSYDGLRKHGVRVIQGEVTAVDADKRSVKLANGDTIAYDRLVVSPGIDFMWESVPGLTPELANTKILHAWKAGPQTVALRKQLEDMKDGGVYAIAIPKAPYRCPPGPYERACLVANYLKAKKPKSKVLILDANDDVVSKKGLFMAAWKDLYSGMIEYRPKHEISSLDANSMTLKFEFADAVKADVLNVVPGHRAGDIAKQAGLITANNRWCGIDWRTMESTARPGIHVIGDATLSAPLMPKSGHMTTQHAKIAAAAIVSLMSGEQVADPMSIANTCYSYVDGKQAVHVASVHTYDAKEKTFKTVAGSGGVSAARNEIEGKYAWAWAKNVWADALL</sequence>
<dbReference type="RefSeq" id="WP_121239476.1">
    <property type="nucleotide sequence ID" value="NZ_BHVV01000001.1"/>
</dbReference>
<feature type="domain" description="FAD/NAD(P)-binding" evidence="3">
    <location>
        <begin position="37"/>
        <end position="150"/>
    </location>
</feature>
<dbReference type="InterPro" id="IPR049386">
    <property type="entry name" value="FCSD_central"/>
</dbReference>
<protein>
    <submittedName>
        <fullName evidence="6">Sulfide dehydrogenase (Flavocytochrome c) flavoprotein subunit</fullName>
    </submittedName>
</protein>
<keyword evidence="1" id="KW-0285">Flavoprotein</keyword>
<dbReference type="Pfam" id="PF09242">
    <property type="entry name" value="FCSD-flav_bind"/>
    <property type="match status" value="1"/>
</dbReference>
<dbReference type="SUPFAM" id="SSF51905">
    <property type="entry name" value="FAD/NAD(P)-binding domain"/>
    <property type="match status" value="2"/>
</dbReference>
<dbReference type="InterPro" id="IPR052541">
    <property type="entry name" value="SQRD"/>
</dbReference>
<gene>
    <name evidence="6" type="ORF">DFR35_0031</name>
</gene>
<dbReference type="PROSITE" id="PS51318">
    <property type="entry name" value="TAT"/>
    <property type="match status" value="1"/>
</dbReference>
<dbReference type="InterPro" id="IPR023753">
    <property type="entry name" value="FAD/NAD-binding_dom"/>
</dbReference>
<feature type="domain" description="Sulfide dehydrogenase [flavocytochrome c] flavoprotein chain central" evidence="5">
    <location>
        <begin position="169"/>
        <end position="283"/>
    </location>
</feature>
<keyword evidence="2" id="KW-0274">FAD</keyword>
<dbReference type="InterPro" id="IPR037092">
    <property type="entry name" value="FlavoCytC_S_DH_flav-bd_sf"/>
</dbReference>
<feature type="domain" description="Flavocytochrome c sulphide dehydrogenase flavin-binding" evidence="4">
    <location>
        <begin position="364"/>
        <end position="427"/>
    </location>
</feature>
<dbReference type="EMBL" id="RCCI01000004">
    <property type="protein sequence ID" value="RLJ67485.1"/>
    <property type="molecule type" value="Genomic_DNA"/>
</dbReference>
<dbReference type="PANTHER" id="PTHR43755:SF1">
    <property type="entry name" value="FAD-DEPENDENT PYRIDINE NUCLEOTIDE-DISULPHIDE OXIDOREDUCTASE"/>
    <property type="match status" value="1"/>
</dbReference>
<keyword evidence="7" id="KW-1185">Reference proteome</keyword>
<dbReference type="SUPFAM" id="SSF55424">
    <property type="entry name" value="FAD/NAD-linked reductases, dimerisation (C-terminal) domain"/>
    <property type="match status" value="1"/>
</dbReference>
<dbReference type="AlphaFoldDB" id="A0A497XJD1"/>
<dbReference type="InterPro" id="IPR016156">
    <property type="entry name" value="FAD/NAD-linked_Rdtase_dimer_sf"/>
</dbReference>
<evidence type="ECO:0000259" key="3">
    <source>
        <dbReference type="Pfam" id="PF07992"/>
    </source>
</evidence>
<proteinExistence type="predicted"/>
<organism evidence="6 7">
    <name type="scientific">Sulfurisoma sediminicola</name>
    <dbReference type="NCBI Taxonomy" id="1381557"/>
    <lineage>
        <taxon>Bacteria</taxon>
        <taxon>Pseudomonadati</taxon>
        <taxon>Pseudomonadota</taxon>
        <taxon>Betaproteobacteria</taxon>
        <taxon>Nitrosomonadales</taxon>
        <taxon>Sterolibacteriaceae</taxon>
        <taxon>Sulfurisoma</taxon>
    </lineage>
</organism>
<evidence type="ECO:0000313" key="6">
    <source>
        <dbReference type="EMBL" id="RLJ67485.1"/>
    </source>
</evidence>